<protein>
    <submittedName>
        <fullName evidence="4">Aminotransferase class I/II-fold pyridoxal phosphate-dependent enzyme</fullName>
    </submittedName>
</protein>
<dbReference type="PANTHER" id="PTHR42885:SF1">
    <property type="entry name" value="THREONINE-PHOSPHATE DECARBOXYLASE"/>
    <property type="match status" value="1"/>
</dbReference>
<accession>A0ABR6TJH6</accession>
<feature type="domain" description="Aminotransferase class I/classII large" evidence="3">
    <location>
        <begin position="20"/>
        <end position="345"/>
    </location>
</feature>
<gene>
    <name evidence="4" type="ORF">HLB29_01195</name>
</gene>
<dbReference type="PANTHER" id="PTHR42885">
    <property type="entry name" value="HISTIDINOL-PHOSPHATE AMINOTRANSFERASE-RELATED"/>
    <property type="match status" value="1"/>
</dbReference>
<dbReference type="InterPro" id="IPR004839">
    <property type="entry name" value="Aminotransferase_I/II_large"/>
</dbReference>
<dbReference type="InterPro" id="IPR015422">
    <property type="entry name" value="PyrdxlP-dep_Trfase_small"/>
</dbReference>
<evidence type="ECO:0000259" key="3">
    <source>
        <dbReference type="Pfam" id="PF00155"/>
    </source>
</evidence>
<dbReference type="InterPro" id="IPR015421">
    <property type="entry name" value="PyrdxlP-dep_Trfase_major"/>
</dbReference>
<dbReference type="Gene3D" id="3.40.640.10">
    <property type="entry name" value="Type I PLP-dependent aspartate aminotransferase-like (Major domain)"/>
    <property type="match status" value="1"/>
</dbReference>
<dbReference type="SUPFAM" id="SSF53383">
    <property type="entry name" value="PLP-dependent transferases"/>
    <property type="match status" value="1"/>
</dbReference>
<dbReference type="CDD" id="cd00609">
    <property type="entry name" value="AAT_like"/>
    <property type="match status" value="1"/>
</dbReference>
<dbReference type="RefSeq" id="WP_185623334.1">
    <property type="nucleotide sequence ID" value="NZ_JABGBW010000001.1"/>
</dbReference>
<dbReference type="EMBL" id="JABGBW010000001">
    <property type="protein sequence ID" value="MBC2575298.1"/>
    <property type="molecule type" value="Genomic_DNA"/>
</dbReference>
<proteinExistence type="predicted"/>
<keyword evidence="5" id="KW-1185">Reference proteome</keyword>
<comment type="caution">
    <text evidence="4">The sequence shown here is derived from an EMBL/GenBank/DDBJ whole genome shotgun (WGS) entry which is preliminary data.</text>
</comment>
<organism evidence="4 5">
    <name type="scientific">Peptostreptococcus canis</name>
    <dbReference type="NCBI Taxonomy" id="1159213"/>
    <lineage>
        <taxon>Bacteria</taxon>
        <taxon>Bacillati</taxon>
        <taxon>Bacillota</taxon>
        <taxon>Clostridia</taxon>
        <taxon>Peptostreptococcales</taxon>
        <taxon>Peptostreptococcaceae</taxon>
        <taxon>Peptostreptococcus</taxon>
    </lineage>
</organism>
<dbReference type="GO" id="GO:0008483">
    <property type="term" value="F:transaminase activity"/>
    <property type="evidence" value="ECO:0007669"/>
    <property type="project" value="UniProtKB-KW"/>
</dbReference>
<dbReference type="Pfam" id="PF00155">
    <property type="entry name" value="Aminotran_1_2"/>
    <property type="match status" value="1"/>
</dbReference>
<dbReference type="InterPro" id="IPR015424">
    <property type="entry name" value="PyrdxlP-dep_Trfase"/>
</dbReference>
<keyword evidence="2" id="KW-0663">Pyridoxal phosphate</keyword>
<name>A0ABR6TJH6_9FIRM</name>
<dbReference type="Gene3D" id="3.90.1150.10">
    <property type="entry name" value="Aspartate Aminotransferase, domain 1"/>
    <property type="match status" value="1"/>
</dbReference>
<evidence type="ECO:0000256" key="2">
    <source>
        <dbReference type="ARBA" id="ARBA00022898"/>
    </source>
</evidence>
<keyword evidence="4" id="KW-0808">Transferase</keyword>
<evidence type="ECO:0000313" key="5">
    <source>
        <dbReference type="Proteomes" id="UP000713904"/>
    </source>
</evidence>
<reference evidence="4 5" key="1">
    <citation type="submission" date="2020-05" db="EMBL/GenBank/DDBJ databases">
        <title>Draft genome of xy-202 and genomic insight in genome of the genus Peptostreptococcus.</title>
        <authorList>
            <person name="Zhang Z."/>
        </authorList>
    </citation>
    <scope>NUCLEOTIDE SEQUENCE [LARGE SCALE GENOMIC DNA]</scope>
    <source>
        <strain evidence="4 5">DSM 27025</strain>
    </source>
</reference>
<dbReference type="Proteomes" id="UP000713904">
    <property type="component" value="Unassembled WGS sequence"/>
</dbReference>
<comment type="cofactor">
    <cofactor evidence="1">
        <name>pyridoxal 5'-phosphate</name>
        <dbReference type="ChEBI" id="CHEBI:597326"/>
    </cofactor>
</comment>
<sequence>MFIHGADSEKIKRIYGADKDLLDFSSNTNPYLPENIAQHICKNFLCIKNYPDIEYISLRKNIANYIFKKENVFIDEDNICVGNGATELIFLFIRSISGKVGIISPTFTEYARAAKIVGLEVVEIMMNELEDTFEIVVDEQKIKDVEVVFVCNPNNPDGRVRDLSELIKTCEKYGKKIVVDETFIEFCEEYRRYSAINLDYGNIFVIRAVTKFYGIPGLRFGYMMSKNKNYINYIWSIKEPWTVNSIVENLIPVLLQDNDFAEICRFKYKKEREFILSSLKKIDNLKIYKSDSAFLLIKINNNEFNSKFLKDLMIREYNIIIRDASSFAGLDNSYFRIAIKRRKDNLKIINALEEIFSSLRKV</sequence>
<evidence type="ECO:0000256" key="1">
    <source>
        <dbReference type="ARBA" id="ARBA00001933"/>
    </source>
</evidence>
<keyword evidence="4" id="KW-0032">Aminotransferase</keyword>
<evidence type="ECO:0000313" key="4">
    <source>
        <dbReference type="EMBL" id="MBC2575298.1"/>
    </source>
</evidence>